<dbReference type="EMBL" id="JAACJS010000015">
    <property type="protein sequence ID" value="NCI51031.1"/>
    <property type="molecule type" value="Genomic_DNA"/>
</dbReference>
<comment type="caution">
    <text evidence="4">The sequence shown here is derived from an EMBL/GenBank/DDBJ whole genome shotgun (WGS) entry which is preliminary data.</text>
</comment>
<keyword evidence="2" id="KW-1133">Transmembrane helix</keyword>
<dbReference type="InterPro" id="IPR008756">
    <property type="entry name" value="Peptidase_M56"/>
</dbReference>
<keyword evidence="2" id="KW-0472">Membrane</keyword>
<dbReference type="Gene3D" id="2.170.130.10">
    <property type="entry name" value="TonB-dependent receptor, plug domain"/>
    <property type="match status" value="1"/>
</dbReference>
<dbReference type="InterPro" id="IPR037066">
    <property type="entry name" value="Plug_dom_sf"/>
</dbReference>
<evidence type="ECO:0000259" key="3">
    <source>
        <dbReference type="Pfam" id="PF05569"/>
    </source>
</evidence>
<feature type="domain" description="Peptidase M56" evidence="3">
    <location>
        <begin position="168"/>
        <end position="262"/>
    </location>
</feature>
<evidence type="ECO:0000256" key="1">
    <source>
        <dbReference type="SAM" id="MobiDB-lite"/>
    </source>
</evidence>
<dbReference type="PANTHER" id="PTHR34978">
    <property type="entry name" value="POSSIBLE SENSOR-TRANSDUCER PROTEIN BLAR"/>
    <property type="match status" value="1"/>
</dbReference>
<evidence type="ECO:0000313" key="4">
    <source>
        <dbReference type="EMBL" id="NCI51031.1"/>
    </source>
</evidence>
<keyword evidence="2" id="KW-0812">Transmembrane</keyword>
<dbReference type="Pfam" id="PF05569">
    <property type="entry name" value="Peptidase_M56"/>
    <property type="match status" value="1"/>
</dbReference>
<name>A0ABW9ZV61_9BACT</name>
<protein>
    <submittedName>
        <fullName evidence="4">TonB-dependent receptor plug domain-containing protein</fullName>
    </submittedName>
</protein>
<feature type="transmembrane region" description="Helical" evidence="2">
    <location>
        <begin position="272"/>
        <end position="291"/>
    </location>
</feature>
<feature type="transmembrane region" description="Helical" evidence="2">
    <location>
        <begin position="187"/>
        <end position="205"/>
    </location>
</feature>
<feature type="transmembrane region" description="Helical" evidence="2">
    <location>
        <begin position="97"/>
        <end position="119"/>
    </location>
</feature>
<dbReference type="PANTHER" id="PTHR34978:SF3">
    <property type="entry name" value="SLR0241 PROTEIN"/>
    <property type="match status" value="1"/>
</dbReference>
<accession>A0ABW9ZV61</accession>
<keyword evidence="4" id="KW-0675">Receptor</keyword>
<dbReference type="Proteomes" id="UP000753802">
    <property type="component" value="Unassembled WGS sequence"/>
</dbReference>
<dbReference type="InterPro" id="IPR052173">
    <property type="entry name" value="Beta-lactam_resp_regulator"/>
</dbReference>
<reference evidence="4 5" key="1">
    <citation type="submission" date="2020-01" db="EMBL/GenBank/DDBJ databases">
        <title>Genome analysis.</title>
        <authorList>
            <person name="Wu S."/>
            <person name="Wang G."/>
        </authorList>
    </citation>
    <scope>NUCLEOTIDE SEQUENCE [LARGE SCALE GENOMIC DNA]</scope>
    <source>
        <strain evidence="4 5">SYL130</strain>
    </source>
</reference>
<sequence>MLTIAYYFLQVMLCSGMLMGYYWLVLRNKRFHQYNRFFLLAAALLSWIVPLIKITWTAPALQSEAPPVMNILAVVANNNTQIETTLTQKAFVWNWDLAASILYITISAILLLAMIHAFVKLYRLLKHHSCKNVGDVFLILTHAKGTPFSFFRYIFWNEEIDIRSQAGQQILRHELTHVQQKHSFDKLFIQVMLIGGWFNPFFWLLKKEMEMIHEFIADKKAVNNGDTAALAQMLLTAAYPQQRFALTHPFFFSPIKRRLLMLANNKTPRFSYIRRLVVLPLLAIVVVLFAFRSKAQRNGEISIASVVENYKEDIRDVFAKEEEQPDGFILVNGKKIDAETISMKELVSTSYMIGLLDEKRISSDRNSIAFEPIRNMQVADPVFILNGQRASKEEIYNIDPATIESIHVYKNAQAIELFGADAANGVIAINLKPGTGNAVNAASVKENGNFSLPLQSGVAKDTYNNVARNRKVYVNVILYQGEEKNRIYEEVSETKSDENGNFSVKIGGGTKDASSKDLSQVDLSRGPFYVNLKVAVAPSIPAAWWQPSQNYADLGFSQVLVKDNRKENDPDALKDVVVSGYKSANTGTQTVSKNTFLVTDTTGNVSWRTPQVGGQKDKGADEVTVVGYATPISRQTAAQPARFPGGDIAWEKYLVRNLDKDIPKKNNATPGRYTVVVSFLVDKEGGISDVHAENDPGFGTKAEAERMILKGPKWVPGTNERGKAVLFRQRQPISFVYEDEKPTITVTGVKIKAPNTSSDSRGMISAVSVPGISGTITGGTFSGTSGASTVTPPAFPGGLPAWSKYVERSVNLEEMVAKGAPPGTYTVIVSFFVAEDGTVSDIRADNDPGFGSKQQGIRLISKGPKWVPAMANGKPTTARHRAAILFTLGGGQP</sequence>
<evidence type="ECO:0000313" key="5">
    <source>
        <dbReference type="Proteomes" id="UP000753802"/>
    </source>
</evidence>
<dbReference type="RefSeq" id="WP_161819332.1">
    <property type="nucleotide sequence ID" value="NZ_JAACJS010000015.1"/>
</dbReference>
<dbReference type="CDD" id="cd07341">
    <property type="entry name" value="M56_BlaR1_MecR1_like"/>
    <property type="match status" value="1"/>
</dbReference>
<evidence type="ECO:0000256" key="2">
    <source>
        <dbReference type="SAM" id="Phobius"/>
    </source>
</evidence>
<feature type="region of interest" description="Disordered" evidence="1">
    <location>
        <begin position="499"/>
        <end position="518"/>
    </location>
</feature>
<keyword evidence="5" id="KW-1185">Reference proteome</keyword>
<dbReference type="SUPFAM" id="SSF56935">
    <property type="entry name" value="Porins"/>
    <property type="match status" value="1"/>
</dbReference>
<feature type="transmembrane region" description="Helical" evidence="2">
    <location>
        <begin position="37"/>
        <end position="56"/>
    </location>
</feature>
<proteinExistence type="predicted"/>
<organism evidence="4 5">
    <name type="scientific">Sediminibacterium roseum</name>
    <dbReference type="NCBI Taxonomy" id="1978412"/>
    <lineage>
        <taxon>Bacteria</taxon>
        <taxon>Pseudomonadati</taxon>
        <taxon>Bacteroidota</taxon>
        <taxon>Chitinophagia</taxon>
        <taxon>Chitinophagales</taxon>
        <taxon>Chitinophagaceae</taxon>
        <taxon>Sediminibacterium</taxon>
    </lineage>
</organism>
<gene>
    <name evidence="4" type="ORF">GWC95_13940</name>
</gene>
<dbReference type="Gene3D" id="3.30.1150.10">
    <property type="match status" value="2"/>
</dbReference>
<dbReference type="SUPFAM" id="SSF74653">
    <property type="entry name" value="TolA/TonB C-terminal domain"/>
    <property type="match status" value="2"/>
</dbReference>
<feature type="transmembrane region" description="Helical" evidence="2">
    <location>
        <begin position="6"/>
        <end position="25"/>
    </location>
</feature>